<evidence type="ECO:0000313" key="1">
    <source>
        <dbReference type="EMBL" id="JAU26117.1"/>
    </source>
</evidence>
<dbReference type="EMBL" id="GEVI01006203">
    <property type="protein sequence ID" value="JAU26117.1"/>
    <property type="molecule type" value="Transcribed_RNA"/>
</dbReference>
<evidence type="ECO:0000313" key="2">
    <source>
        <dbReference type="EMBL" id="JAU70966.1"/>
    </source>
</evidence>
<sequence>MDGAHEKAAASMKVVMDAFMCLRSIIVAPSKLTETNLANILNVDMSCISFEYLPSNMYANASAAMKRAIFETEDKTEVNKCYNSSFRHSAECVTRIKSKIPQSSCSSFMYILFTSQTDSPQRAPAALSCRPVDAFEQDFASATNASPPPNAAMDSRFLSSNDKFQRATSSFLFNTFMRRFRELNKSF</sequence>
<gene>
    <name evidence="1" type="ORF">GA_TR3419_c0_g1_i1_g.10647</name>
    <name evidence="2" type="ORF">LE_TR2978_c1_g1_i1_g.9509</name>
</gene>
<organism evidence="1">
    <name type="scientific">Noccaea caerulescens</name>
    <name type="common">Alpine penny-cress</name>
    <name type="synonym">Thlaspi caerulescens</name>
    <dbReference type="NCBI Taxonomy" id="107243"/>
    <lineage>
        <taxon>Eukaryota</taxon>
        <taxon>Viridiplantae</taxon>
        <taxon>Streptophyta</taxon>
        <taxon>Embryophyta</taxon>
        <taxon>Tracheophyta</taxon>
        <taxon>Spermatophyta</taxon>
        <taxon>Magnoliopsida</taxon>
        <taxon>eudicotyledons</taxon>
        <taxon>Gunneridae</taxon>
        <taxon>Pentapetalae</taxon>
        <taxon>rosids</taxon>
        <taxon>malvids</taxon>
        <taxon>Brassicales</taxon>
        <taxon>Brassicaceae</taxon>
        <taxon>Coluteocarpeae</taxon>
        <taxon>Noccaea</taxon>
    </lineage>
</organism>
<reference evidence="1" key="1">
    <citation type="submission" date="2016-07" db="EMBL/GenBank/DDBJ databases">
        <title>De novo transcriptome assembly of four accessions of the metal hyperaccumulator plant Noccaea caerulescens.</title>
        <authorList>
            <person name="Blande D."/>
            <person name="Halimaa P."/>
            <person name="Tervahauta A.I."/>
            <person name="Aarts M.G."/>
            <person name="Karenlampi S.O."/>
        </authorList>
    </citation>
    <scope>NUCLEOTIDE SEQUENCE</scope>
</reference>
<protein>
    <submittedName>
        <fullName evidence="1">Uncharacterized protein</fullName>
    </submittedName>
</protein>
<accession>A0A1J3E7L1</accession>
<dbReference type="AlphaFoldDB" id="A0A1J3E7L1"/>
<name>A0A1J3E7L1_NOCCA</name>
<proteinExistence type="predicted"/>
<dbReference type="EMBL" id="GEVL01006375">
    <property type="protein sequence ID" value="JAU70966.1"/>
    <property type="molecule type" value="Transcribed_RNA"/>
</dbReference>